<sequence>MQWTGQVYADCPTVSAHTYIEAPPERVWALVSDIRLMPRLSSELREVEWLDGATAAECGTRFVGRNAHPAYGSWETTSTVMECEAPRRFCWAVGDPGHPAGRWRFTLTPEGSGTVLEQWAQMGPGPSGLTYAIEAMPDKEQKIVFVRLREFEAGMLANLAAIKTLAEDGD</sequence>
<evidence type="ECO:0000313" key="2">
    <source>
        <dbReference type="Proteomes" id="UP000034196"/>
    </source>
</evidence>
<comment type="caution">
    <text evidence="1">The sequence shown here is derived from an EMBL/GenBank/DDBJ whole genome shotgun (WGS) entry which is preliminary data.</text>
</comment>
<evidence type="ECO:0000313" key="1">
    <source>
        <dbReference type="EMBL" id="OIJ64346.1"/>
    </source>
</evidence>
<dbReference type="CDD" id="cd07812">
    <property type="entry name" value="SRPBCC"/>
    <property type="match status" value="1"/>
</dbReference>
<dbReference type="Proteomes" id="UP000034196">
    <property type="component" value="Unassembled WGS sequence"/>
</dbReference>
<gene>
    <name evidence="1" type="ORF">WN71_029805</name>
</gene>
<proteinExistence type="predicted"/>
<dbReference type="RefSeq" id="WP_046591045.1">
    <property type="nucleotide sequence ID" value="NZ_LAVA02000083.1"/>
</dbReference>
<dbReference type="EMBL" id="LAVA02000083">
    <property type="protein sequence ID" value="OIJ64346.1"/>
    <property type="molecule type" value="Genomic_DNA"/>
</dbReference>
<dbReference type="Gene3D" id="3.30.530.20">
    <property type="match status" value="1"/>
</dbReference>
<reference evidence="1" key="1">
    <citation type="submission" date="2016-10" db="EMBL/GenBank/DDBJ databases">
        <title>Genome sequence of Streptomyces mangrovisoli MUSC 149.</title>
        <authorList>
            <person name="Lee L.-H."/>
            <person name="Ser H.-L."/>
        </authorList>
    </citation>
    <scope>NUCLEOTIDE SEQUENCE [LARGE SCALE GENOMIC DNA]</scope>
    <source>
        <strain evidence="1">MUSC 149</strain>
    </source>
</reference>
<dbReference type="OrthoDB" id="3779334at2"/>
<organism evidence="1 2">
    <name type="scientific">Streptomyces mangrovisoli</name>
    <dbReference type="NCBI Taxonomy" id="1428628"/>
    <lineage>
        <taxon>Bacteria</taxon>
        <taxon>Bacillati</taxon>
        <taxon>Actinomycetota</taxon>
        <taxon>Actinomycetes</taxon>
        <taxon>Kitasatosporales</taxon>
        <taxon>Streptomycetaceae</taxon>
        <taxon>Streptomyces</taxon>
    </lineage>
</organism>
<dbReference type="Pfam" id="PF10604">
    <property type="entry name" value="Polyketide_cyc2"/>
    <property type="match status" value="1"/>
</dbReference>
<dbReference type="InterPro" id="IPR023393">
    <property type="entry name" value="START-like_dom_sf"/>
</dbReference>
<dbReference type="SUPFAM" id="SSF55961">
    <property type="entry name" value="Bet v1-like"/>
    <property type="match status" value="1"/>
</dbReference>
<dbReference type="AlphaFoldDB" id="A0A1J4NQD2"/>
<dbReference type="InterPro" id="IPR019587">
    <property type="entry name" value="Polyketide_cyclase/dehydratase"/>
</dbReference>
<accession>A0A1J4NQD2</accession>
<dbReference type="STRING" id="1428628.WN71_029805"/>
<name>A0A1J4NQD2_9ACTN</name>
<protein>
    <submittedName>
        <fullName evidence="1">Cyclase</fullName>
    </submittedName>
</protein>
<keyword evidence="2" id="KW-1185">Reference proteome</keyword>